<protein>
    <submittedName>
        <fullName evidence="2">Uncharacterized protein</fullName>
    </submittedName>
</protein>
<keyword evidence="1" id="KW-1133">Transmembrane helix</keyword>
<keyword evidence="3" id="KW-1185">Reference proteome</keyword>
<evidence type="ECO:0000256" key="1">
    <source>
        <dbReference type="SAM" id="Phobius"/>
    </source>
</evidence>
<reference evidence="2" key="1">
    <citation type="submission" date="2023-04" db="EMBL/GenBank/DDBJ databases">
        <authorList>
            <person name="Vijverberg K."/>
            <person name="Xiong W."/>
            <person name="Schranz E."/>
        </authorList>
    </citation>
    <scope>NUCLEOTIDE SEQUENCE</scope>
</reference>
<organism evidence="2 3">
    <name type="scientific">Lactuca saligna</name>
    <name type="common">Willowleaf lettuce</name>
    <dbReference type="NCBI Taxonomy" id="75948"/>
    <lineage>
        <taxon>Eukaryota</taxon>
        <taxon>Viridiplantae</taxon>
        <taxon>Streptophyta</taxon>
        <taxon>Embryophyta</taxon>
        <taxon>Tracheophyta</taxon>
        <taxon>Spermatophyta</taxon>
        <taxon>Magnoliopsida</taxon>
        <taxon>eudicotyledons</taxon>
        <taxon>Gunneridae</taxon>
        <taxon>Pentapetalae</taxon>
        <taxon>asterids</taxon>
        <taxon>campanulids</taxon>
        <taxon>Asterales</taxon>
        <taxon>Asteraceae</taxon>
        <taxon>Cichorioideae</taxon>
        <taxon>Cichorieae</taxon>
        <taxon>Lactucinae</taxon>
        <taxon>Lactuca</taxon>
    </lineage>
</organism>
<feature type="transmembrane region" description="Helical" evidence="1">
    <location>
        <begin position="55"/>
        <end position="75"/>
    </location>
</feature>
<gene>
    <name evidence="2" type="ORF">LSALG_LOCUS32304</name>
</gene>
<dbReference type="Proteomes" id="UP001177003">
    <property type="component" value="Chromosome 7"/>
</dbReference>
<proteinExistence type="predicted"/>
<accession>A0AA36EEH0</accession>
<evidence type="ECO:0000313" key="2">
    <source>
        <dbReference type="EMBL" id="CAI9293278.1"/>
    </source>
</evidence>
<keyword evidence="1" id="KW-0472">Membrane</keyword>
<sequence length="209" mass="23222">MTPLFSYHRRHNSGFGRRTSGFRSNRLIIFDSIRIPKGIIDISAMTPRSNRPRGLVLKYALQFALFAAFSLWVLYQIRQPNNDIMPLGRHVSTDHVSNFFGRKGSFGISKSTPVSLSALTLEDVTNPGEEGEIAARYSKGIEEVEFRSKAGPVKEGNDDNALVLTVAKSNISYPDENGMPQHIRDKFVGIQSVIGVGHENESNVTLQES</sequence>
<dbReference type="EMBL" id="OX465083">
    <property type="protein sequence ID" value="CAI9293278.1"/>
    <property type="molecule type" value="Genomic_DNA"/>
</dbReference>
<keyword evidence="1" id="KW-0812">Transmembrane</keyword>
<evidence type="ECO:0000313" key="3">
    <source>
        <dbReference type="Proteomes" id="UP001177003"/>
    </source>
</evidence>
<name>A0AA36EEH0_LACSI</name>
<dbReference type="AlphaFoldDB" id="A0AA36EEH0"/>